<dbReference type="PRINTS" id="PR00929">
    <property type="entry name" value="ATHOOK"/>
</dbReference>
<dbReference type="InterPro" id="IPR017956">
    <property type="entry name" value="AT_hook_DNA-bd_motif"/>
</dbReference>
<dbReference type="eggNOG" id="KOG3105">
    <property type="taxonomic scope" value="Eukaryota"/>
</dbReference>
<dbReference type="InterPro" id="IPR050863">
    <property type="entry name" value="CenT-Element_Derived"/>
</dbReference>
<proteinExistence type="predicted"/>
<evidence type="ECO:0000259" key="2">
    <source>
        <dbReference type="Pfam" id="PF03184"/>
    </source>
</evidence>
<dbReference type="AlphaFoldDB" id="E9GQS2"/>
<dbReference type="SMART" id="SM00384">
    <property type="entry name" value="AT_hook"/>
    <property type="match status" value="3"/>
</dbReference>
<dbReference type="PANTHER" id="PTHR19303:SF71">
    <property type="entry name" value="ZINC FINGER PHD-TYPE DOMAIN-CONTAINING PROTEIN"/>
    <property type="match status" value="1"/>
</dbReference>
<dbReference type="PANTHER" id="PTHR19303">
    <property type="entry name" value="TRANSPOSON"/>
    <property type="match status" value="1"/>
</dbReference>
<sequence>MCFNFQHGGDAKPFGFLYRVGYGLSKLSISAISLKNLSIYLKCKMVRQYIRKTERCMYPDGHILKAVKEVVTEKKKVHVVAKETSIPKRSLLRYIKNFLAAGIQDEAELNTIIGGYKKHRKVFSHEQESDLRNYVKKASDNNHGFTTRDLRKLAYQYATQEKCVVPLSWSVKQEAGRDWLFGFMTRQRDVLMRKPRATSLNRATSFNNLNIDSFFDNVEIIVARGIPPYRWFNAGFTTVHVPDGIIPPKGRKQIGSVTSGERDTLITVCLAVCATGSSIPPFFVFPRVHFKEYFLHGAPLGSAGSANKYGLMSDKDFILFMNHFIQHVRPSKESEVVLFLDNHSSHLSNEVLNLAKDNGVVMFTIPPNCSHQHQPLGRSVFGPFKRYYNSYCSSWLKDNPGKPMSMHNIAELVGLAFPLATTPANITSGFRMAGLVPFNRFIFDGDVDFTPPSFVTDRPFNSTPIPSDGGFPEILASNDNIVQDGPTPVPANHITDNDLTSILPFNSTPVPSDDGFPEILASNDNIVLDGQIPAPANDITDNDLTTILPDLNNIVGILEEDPLTIVQNVNISLDVQNGETFDLRGVIEEDSNRNPVENMSPYPKAPSELTTKRGRGRPPKAHSKAPSKLTTKRGRGRPPKAASRSVLANNILTNQNSNTSSDTPAKENRLSDEMCIASVESRGDVENSEKENVTNDIQKTDLNKSGARRGRGRPAKTSILPKTTIEKSPAVAIVATRSTTRKTPTLIPLDRRMKCCNVLLERDPKVEALRIATLINSEEEREKVAETATYQVEIPVAARVTRGMLKLASQSEPDS</sequence>
<dbReference type="Pfam" id="PF03184">
    <property type="entry name" value="DDE_1"/>
    <property type="match status" value="1"/>
</dbReference>
<name>E9GQS2_DAPPU</name>
<dbReference type="OrthoDB" id="6377204at2759"/>
<accession>E9GQS2</accession>
<keyword evidence="4" id="KW-1185">Reference proteome</keyword>
<dbReference type="EMBL" id="GL732558">
    <property type="protein sequence ID" value="EFX78166.1"/>
    <property type="molecule type" value="Genomic_DNA"/>
</dbReference>
<reference evidence="3 4" key="1">
    <citation type="journal article" date="2011" name="Science">
        <title>The ecoresponsive genome of Daphnia pulex.</title>
        <authorList>
            <person name="Colbourne J.K."/>
            <person name="Pfrender M.E."/>
            <person name="Gilbert D."/>
            <person name="Thomas W.K."/>
            <person name="Tucker A."/>
            <person name="Oakley T.H."/>
            <person name="Tokishita S."/>
            <person name="Aerts A."/>
            <person name="Arnold G.J."/>
            <person name="Basu M.K."/>
            <person name="Bauer D.J."/>
            <person name="Caceres C.E."/>
            <person name="Carmel L."/>
            <person name="Casola C."/>
            <person name="Choi J.H."/>
            <person name="Detter J.C."/>
            <person name="Dong Q."/>
            <person name="Dusheyko S."/>
            <person name="Eads B.D."/>
            <person name="Frohlich T."/>
            <person name="Geiler-Samerotte K.A."/>
            <person name="Gerlach D."/>
            <person name="Hatcher P."/>
            <person name="Jogdeo S."/>
            <person name="Krijgsveld J."/>
            <person name="Kriventseva E.V."/>
            <person name="Kultz D."/>
            <person name="Laforsch C."/>
            <person name="Lindquist E."/>
            <person name="Lopez J."/>
            <person name="Manak J.R."/>
            <person name="Muller J."/>
            <person name="Pangilinan J."/>
            <person name="Patwardhan R.P."/>
            <person name="Pitluck S."/>
            <person name="Pritham E.J."/>
            <person name="Rechtsteiner A."/>
            <person name="Rho M."/>
            <person name="Rogozin I.B."/>
            <person name="Sakarya O."/>
            <person name="Salamov A."/>
            <person name="Schaack S."/>
            <person name="Shapiro H."/>
            <person name="Shiga Y."/>
            <person name="Skalitzky C."/>
            <person name="Smith Z."/>
            <person name="Souvorov A."/>
            <person name="Sung W."/>
            <person name="Tang Z."/>
            <person name="Tsuchiya D."/>
            <person name="Tu H."/>
            <person name="Vos H."/>
            <person name="Wang M."/>
            <person name="Wolf Y.I."/>
            <person name="Yamagata H."/>
            <person name="Yamada T."/>
            <person name="Ye Y."/>
            <person name="Shaw J.R."/>
            <person name="Andrews J."/>
            <person name="Crease T.J."/>
            <person name="Tang H."/>
            <person name="Lucas S.M."/>
            <person name="Robertson H.M."/>
            <person name="Bork P."/>
            <person name="Koonin E.V."/>
            <person name="Zdobnov E.M."/>
            <person name="Grigoriev I.V."/>
            <person name="Lynch M."/>
            <person name="Boore J.L."/>
        </authorList>
    </citation>
    <scope>NUCLEOTIDE SEQUENCE [LARGE SCALE GENOMIC DNA]</scope>
</reference>
<dbReference type="OMA" id="HEESNCL"/>
<feature type="compositionally biased region" description="Polar residues" evidence="1">
    <location>
        <begin position="646"/>
        <end position="663"/>
    </location>
</feature>
<dbReference type="GO" id="GO:0005634">
    <property type="term" value="C:nucleus"/>
    <property type="evidence" value="ECO:0000318"/>
    <property type="project" value="GO_Central"/>
</dbReference>
<feature type="domain" description="DDE-1" evidence="2">
    <location>
        <begin position="271"/>
        <end position="430"/>
    </location>
</feature>
<dbReference type="PhylomeDB" id="E9GQS2"/>
<feature type="region of interest" description="Disordered" evidence="1">
    <location>
        <begin position="588"/>
        <end position="669"/>
    </location>
</feature>
<dbReference type="InterPro" id="IPR004875">
    <property type="entry name" value="DDE_SF_endonuclease_dom"/>
</dbReference>
<feature type="compositionally biased region" description="Basic residues" evidence="1">
    <location>
        <begin position="612"/>
        <end position="638"/>
    </location>
</feature>
<dbReference type="InParanoid" id="E9GQS2"/>
<evidence type="ECO:0000313" key="3">
    <source>
        <dbReference type="EMBL" id="EFX78166.1"/>
    </source>
</evidence>
<gene>
    <name evidence="3" type="ORF">DAPPUDRAFT_225478</name>
</gene>
<evidence type="ECO:0000256" key="1">
    <source>
        <dbReference type="SAM" id="MobiDB-lite"/>
    </source>
</evidence>
<dbReference type="Proteomes" id="UP000000305">
    <property type="component" value="Unassembled WGS sequence"/>
</dbReference>
<organism evidence="3 4">
    <name type="scientific">Daphnia pulex</name>
    <name type="common">Water flea</name>
    <dbReference type="NCBI Taxonomy" id="6669"/>
    <lineage>
        <taxon>Eukaryota</taxon>
        <taxon>Metazoa</taxon>
        <taxon>Ecdysozoa</taxon>
        <taxon>Arthropoda</taxon>
        <taxon>Crustacea</taxon>
        <taxon>Branchiopoda</taxon>
        <taxon>Diplostraca</taxon>
        <taxon>Cladocera</taxon>
        <taxon>Anomopoda</taxon>
        <taxon>Daphniidae</taxon>
        <taxon>Daphnia</taxon>
    </lineage>
</organism>
<evidence type="ECO:0000313" key="4">
    <source>
        <dbReference type="Proteomes" id="UP000000305"/>
    </source>
</evidence>
<dbReference type="GO" id="GO:0003677">
    <property type="term" value="F:DNA binding"/>
    <property type="evidence" value="ECO:0000318"/>
    <property type="project" value="GO_Central"/>
</dbReference>
<dbReference type="KEGG" id="dpx:DAPPUDRAFT_225478"/>
<dbReference type="HOGENOM" id="CLU_013929_10_5_1"/>
<dbReference type="Pfam" id="PF02178">
    <property type="entry name" value="AT_hook"/>
    <property type="match status" value="3"/>
</dbReference>
<protein>
    <recommendedName>
        <fullName evidence="2">DDE-1 domain-containing protein</fullName>
    </recommendedName>
</protein>